<evidence type="ECO:0000256" key="11">
    <source>
        <dbReference type="SAM" id="MobiDB-lite"/>
    </source>
</evidence>
<keyword evidence="4" id="KW-0747">Spliceosome</keyword>
<proteinExistence type="predicted"/>
<dbReference type="Pfam" id="PF16004">
    <property type="entry name" value="EFTUD2"/>
    <property type="match status" value="1"/>
</dbReference>
<dbReference type="PROSITE" id="PS51722">
    <property type="entry name" value="G_TR_2"/>
    <property type="match status" value="1"/>
</dbReference>
<comment type="function">
    <text evidence="10">Required for pre-mRNA splicing as component of the spliceosome, including pre-catalytic, catalytic and post-catalytic spliceosomal complexes. Component of the U5 snRNP and the U4/U6-U5 tri-snRNP complex, a building block of the spliceosome. As a component of the minor spliceosome, involved in the splicing of U12-type introns in pre-mRNAs.</text>
</comment>
<keyword evidence="6" id="KW-0342">GTP-binding</keyword>
<gene>
    <name evidence="13" type="ORF">OKIOD_LOCUS16750</name>
</gene>
<dbReference type="Gene3D" id="2.40.30.10">
    <property type="entry name" value="Translation factors"/>
    <property type="match status" value="1"/>
</dbReference>
<dbReference type="PRINTS" id="PR00315">
    <property type="entry name" value="ELONGATNFCT"/>
</dbReference>
<dbReference type="InterPro" id="IPR020568">
    <property type="entry name" value="Ribosomal_Su5_D2-typ_SF"/>
</dbReference>
<name>A0ABN7TA64_OIKDI</name>
<dbReference type="InterPro" id="IPR014721">
    <property type="entry name" value="Ribsml_uS5_D2-typ_fold_subgr"/>
</dbReference>
<dbReference type="InterPro" id="IPR035655">
    <property type="entry name" value="U5-116kDa_C"/>
</dbReference>
<keyword evidence="8" id="KW-0539">Nucleus</keyword>
<dbReference type="NCBIfam" id="TIGR00231">
    <property type="entry name" value="small_GTP"/>
    <property type="match status" value="1"/>
</dbReference>
<dbReference type="Pfam" id="PF00679">
    <property type="entry name" value="EFG_C"/>
    <property type="match status" value="1"/>
</dbReference>
<dbReference type="Gene3D" id="3.30.70.870">
    <property type="entry name" value="Elongation Factor G (Translational Gtpase), domain 3"/>
    <property type="match status" value="1"/>
</dbReference>
<dbReference type="PANTHER" id="PTHR42908">
    <property type="entry name" value="TRANSLATION ELONGATION FACTOR-RELATED"/>
    <property type="match status" value="1"/>
</dbReference>
<evidence type="ECO:0000256" key="5">
    <source>
        <dbReference type="ARBA" id="ARBA00022741"/>
    </source>
</evidence>
<accession>A0ABN7TA64</accession>
<dbReference type="Gene3D" id="3.30.230.10">
    <property type="match status" value="2"/>
</dbReference>
<evidence type="ECO:0000256" key="10">
    <source>
        <dbReference type="ARBA" id="ARBA00045974"/>
    </source>
</evidence>
<dbReference type="InterPro" id="IPR009000">
    <property type="entry name" value="Transl_B-barrel_sf"/>
</dbReference>
<evidence type="ECO:0000256" key="4">
    <source>
        <dbReference type="ARBA" id="ARBA00022728"/>
    </source>
</evidence>
<dbReference type="CDD" id="cd04167">
    <property type="entry name" value="Snu114p"/>
    <property type="match status" value="1"/>
</dbReference>
<keyword evidence="3" id="KW-0507">mRNA processing</keyword>
<dbReference type="PANTHER" id="PTHR42908:SF6">
    <property type="entry name" value="116 KDA U5 SMALL NUCLEAR RIBONUCLEOPROTEIN COMPONENT"/>
    <property type="match status" value="1"/>
</dbReference>
<dbReference type="InterPro" id="IPR035647">
    <property type="entry name" value="EFG_III/V"/>
</dbReference>
<dbReference type="InterPro" id="IPR000640">
    <property type="entry name" value="EFG_V-like"/>
</dbReference>
<evidence type="ECO:0000256" key="2">
    <source>
        <dbReference type="ARBA" id="ARBA00018774"/>
    </source>
</evidence>
<sequence>MDPENYDEFGNYIGPELDSSDSEPELEEEEEQPILAQEALAIEGTEETHEDESMQIVLHEDKKYYPSHEEVYGPGVETMVEEEDTQPLSEAIVKPLKVKKFALVEQSLPETTFDFNYMTQMLDEPNLVRNIAMVGALHTGKTAFCDCLWEETHKDVIRHDPCEKNPQRNTRYNDTLHTERERGCSIKCTPFTMLLPNTKGKNYVLNMIDTPGHVNFTGEVSAALRIVDGVVLFVDVAEGVMMSTERLIQHICQQKIPITLCLNKIDRLIIELKLPPEDAYYKIKQVIDEVNALIKTHAGDDLELISPLKKNIIFASPEFSFCFNLHTFAEIYSDSHGSSFQASKLAERLWGDIYFNPKTRKFQKEKSSSESVRSFVQWILEPLYKIFAQTIGDVDTSLAETVEQLGIRLSKTELKMNIRPLLRIVCSRFFGDFSSFVEMIAEKVPSAKEGNGRIMQDAYAGTMKSDFAQDVVKCDTNGPLVVYVTKIEVKILGENYSLDDEEDSRIMRCGRLWITQARYTCEVDRVPAGSMVLIEGIDEPISKTATVVGISEDCCDAEIFSPLKHNSISVMKIACEPINPSELPKMLDALRKVNKSYPMVKTRVEESGEHVILGTGELHLDCVMHDLRKMYSDIDVKVADPVVSFCETVVETSQLKCFAETPNRKNKITMICEPMEKGLAEDIETNKVNIGMDKKTIGNFFRENVVQGFQWGTREGPLCDEPIRNVKFKILDAVISSEPLARGGGQIIPTARRVAYSSFLMATPRLMEPYLISEIVSPADCVAAVYTVLARRRGHVTSDQPIAGSPLYTIKAFIPAIDSFGFETDLRTHTQGQAFCTQVFSHWQIVPGDPLDKSVVIRPLEQQPVTALAREFAIKTRRRKGLTDDVTLNKFFDEPMLLELTRQDVMTMGGGLI</sequence>
<dbReference type="CDD" id="cd04098">
    <property type="entry name" value="eEF2_C_snRNP"/>
    <property type="match status" value="1"/>
</dbReference>
<dbReference type="SUPFAM" id="SSF54980">
    <property type="entry name" value="EF-G C-terminal domain-like"/>
    <property type="match status" value="2"/>
</dbReference>
<dbReference type="CDD" id="cd16264">
    <property type="entry name" value="snRNP_III"/>
    <property type="match status" value="1"/>
</dbReference>
<dbReference type="InterPro" id="IPR041095">
    <property type="entry name" value="EFG_II"/>
</dbReference>
<evidence type="ECO:0000256" key="3">
    <source>
        <dbReference type="ARBA" id="ARBA00022664"/>
    </source>
</evidence>
<dbReference type="SMART" id="SM00889">
    <property type="entry name" value="EFG_IV"/>
    <property type="match status" value="1"/>
</dbReference>
<reference evidence="13 14" key="1">
    <citation type="submission" date="2021-04" db="EMBL/GenBank/DDBJ databases">
        <authorList>
            <person name="Bliznina A."/>
        </authorList>
    </citation>
    <scope>NUCLEOTIDE SEQUENCE [LARGE SCALE GENOMIC DNA]</scope>
</reference>
<dbReference type="CDD" id="cd01683">
    <property type="entry name" value="EF2_IV_snRNP"/>
    <property type="match status" value="1"/>
</dbReference>
<evidence type="ECO:0000256" key="8">
    <source>
        <dbReference type="ARBA" id="ARBA00023242"/>
    </source>
</evidence>
<dbReference type="Gene3D" id="3.90.1430.10">
    <property type="entry name" value="Yeast translation eEF2 (G' domain)"/>
    <property type="match status" value="1"/>
</dbReference>
<keyword evidence="7" id="KW-0508">mRNA splicing</keyword>
<dbReference type="InterPro" id="IPR031950">
    <property type="entry name" value="EFTUD2_N"/>
</dbReference>
<feature type="domain" description="Tr-type G" evidence="12">
    <location>
        <begin position="126"/>
        <end position="415"/>
    </location>
</feature>
<evidence type="ECO:0000313" key="14">
    <source>
        <dbReference type="Proteomes" id="UP001158576"/>
    </source>
</evidence>
<dbReference type="InterPro" id="IPR027417">
    <property type="entry name" value="P-loop_NTPase"/>
</dbReference>
<evidence type="ECO:0000256" key="1">
    <source>
        <dbReference type="ARBA" id="ARBA00004123"/>
    </source>
</evidence>
<feature type="region of interest" description="Disordered" evidence="11">
    <location>
        <begin position="1"/>
        <end position="32"/>
    </location>
</feature>
<organism evidence="13 14">
    <name type="scientific">Oikopleura dioica</name>
    <name type="common">Tunicate</name>
    <dbReference type="NCBI Taxonomy" id="34765"/>
    <lineage>
        <taxon>Eukaryota</taxon>
        <taxon>Metazoa</taxon>
        <taxon>Chordata</taxon>
        <taxon>Tunicata</taxon>
        <taxon>Appendicularia</taxon>
        <taxon>Copelata</taxon>
        <taxon>Oikopleuridae</taxon>
        <taxon>Oikopleura</taxon>
    </lineage>
</organism>
<dbReference type="InterPro" id="IPR044121">
    <property type="entry name" value="Snu114_GTP-bd"/>
</dbReference>
<evidence type="ECO:0000256" key="7">
    <source>
        <dbReference type="ARBA" id="ARBA00023187"/>
    </source>
</evidence>
<dbReference type="Gene3D" id="3.40.50.300">
    <property type="entry name" value="P-loop containing nucleotide triphosphate hydrolases"/>
    <property type="match status" value="1"/>
</dbReference>
<dbReference type="Pfam" id="PF14492">
    <property type="entry name" value="EFG_III"/>
    <property type="match status" value="1"/>
</dbReference>
<protein>
    <recommendedName>
        <fullName evidence="2">116 kDa U5 small nuclear ribonucleoprotein component</fullName>
    </recommendedName>
    <alternativeName>
        <fullName evidence="9">U5 snRNP-specific protein, 116 kDa</fullName>
    </alternativeName>
</protein>
<dbReference type="InterPro" id="IPR005225">
    <property type="entry name" value="Small_GTP-bd"/>
</dbReference>
<dbReference type="InterPro" id="IPR000795">
    <property type="entry name" value="T_Tr_GTP-bd_dom"/>
</dbReference>
<dbReference type="SUPFAM" id="SSF50447">
    <property type="entry name" value="Translation proteins"/>
    <property type="match status" value="1"/>
</dbReference>
<evidence type="ECO:0000256" key="9">
    <source>
        <dbReference type="ARBA" id="ARBA00031432"/>
    </source>
</evidence>
<comment type="subcellular location">
    <subcellularLocation>
        <location evidence="1">Nucleus</location>
    </subcellularLocation>
</comment>
<evidence type="ECO:0000259" key="12">
    <source>
        <dbReference type="PROSITE" id="PS51722"/>
    </source>
</evidence>
<dbReference type="Pfam" id="PF00009">
    <property type="entry name" value="GTP_EFTU"/>
    <property type="match status" value="1"/>
</dbReference>
<evidence type="ECO:0000313" key="13">
    <source>
        <dbReference type="EMBL" id="CAG5113895.1"/>
    </source>
</evidence>
<keyword evidence="14" id="KW-1185">Reference proteome</keyword>
<keyword evidence="5" id="KW-0547">Nucleotide-binding</keyword>
<dbReference type="EMBL" id="OU015567">
    <property type="protein sequence ID" value="CAG5113895.1"/>
    <property type="molecule type" value="Genomic_DNA"/>
</dbReference>
<dbReference type="Proteomes" id="UP001158576">
    <property type="component" value="Chromosome 2"/>
</dbReference>
<dbReference type="SUPFAM" id="SSF52540">
    <property type="entry name" value="P-loop containing nucleoside triphosphate hydrolases"/>
    <property type="match status" value="1"/>
</dbReference>
<dbReference type="Pfam" id="PF03764">
    <property type="entry name" value="EFG_IV"/>
    <property type="match status" value="1"/>
</dbReference>
<dbReference type="Gene3D" id="3.30.70.240">
    <property type="match status" value="1"/>
</dbReference>
<dbReference type="InterPro" id="IPR005517">
    <property type="entry name" value="Transl_elong_EFG/EF2_IV"/>
</dbReference>
<evidence type="ECO:0000256" key="6">
    <source>
        <dbReference type="ARBA" id="ARBA00023134"/>
    </source>
</evidence>
<dbReference type="SUPFAM" id="SSF54211">
    <property type="entry name" value="Ribosomal protein S5 domain 2-like"/>
    <property type="match status" value="1"/>
</dbReference>
<dbReference type="SMART" id="SM00838">
    <property type="entry name" value="EFG_C"/>
    <property type="match status" value="1"/>
</dbReference>
<feature type="compositionally biased region" description="Acidic residues" evidence="11">
    <location>
        <begin position="18"/>
        <end position="32"/>
    </location>
</feature>